<organism evidence="4 5">
    <name type="scientific">Acinetobacter higginsii</name>
    <dbReference type="NCBI Taxonomy" id="70347"/>
    <lineage>
        <taxon>Bacteria</taxon>
        <taxon>Pseudomonadati</taxon>
        <taxon>Pseudomonadota</taxon>
        <taxon>Gammaproteobacteria</taxon>
        <taxon>Moraxellales</taxon>
        <taxon>Moraxellaceae</taxon>
        <taxon>Acinetobacter</taxon>
    </lineage>
</organism>
<keyword evidence="1" id="KW-0805">Transcription regulation</keyword>
<dbReference type="InterPro" id="IPR009594">
    <property type="entry name" value="Tscrpt_reg_HTH_AraC_N"/>
</dbReference>
<dbReference type="Pfam" id="PF06719">
    <property type="entry name" value="AraC_N"/>
    <property type="match status" value="1"/>
</dbReference>
<dbReference type="HOGENOM" id="CLU_000445_100_0_6"/>
<dbReference type="InterPro" id="IPR018060">
    <property type="entry name" value="HTH_AraC"/>
</dbReference>
<dbReference type="eggNOG" id="COG2207">
    <property type="taxonomic scope" value="Bacteria"/>
</dbReference>
<dbReference type="Pfam" id="PF12833">
    <property type="entry name" value="HTH_18"/>
    <property type="match status" value="1"/>
</dbReference>
<sequence>MNKFAMATSVERHVNMDQLTQAVSHFAEQSGDHISVIPQLSFHSRMHPTDSTHCIYNLGIGIILQGQKQVVIGDQVYQCVEGQSMLTTIDLPVTSHIVQASPQKPFLAVLLLLDLQMVNQVVAEMPTQNSTIVDDIHHSFTVEAVDTPLIDAFLRLIKVLDEPLMLPHLAPLIQKEIIVRVLNGPHGTYLRQLVKSGSANQKIHQVVNWLKHNYVQPMRMDDLANQAFMSPSTFRQHFRAVTGMSPLQYQKQLRLQEARHLMFNQNIDAGRAAGLVGYESASQFSREYSRLFGESPQRDIQRMRQGL</sequence>
<dbReference type="PANTHER" id="PTHR43436:SF1">
    <property type="entry name" value="TRANSCRIPTIONAL REGULATORY PROTEIN"/>
    <property type="match status" value="1"/>
</dbReference>
<dbReference type="Gene3D" id="1.10.10.60">
    <property type="entry name" value="Homeodomain-like"/>
    <property type="match status" value="1"/>
</dbReference>
<feature type="domain" description="HTH araC/xylS-type" evidence="3">
    <location>
        <begin position="204"/>
        <end position="302"/>
    </location>
</feature>
<dbReference type="SMART" id="SM00342">
    <property type="entry name" value="HTH_ARAC"/>
    <property type="match status" value="1"/>
</dbReference>
<dbReference type="SUPFAM" id="SSF46689">
    <property type="entry name" value="Homeodomain-like"/>
    <property type="match status" value="2"/>
</dbReference>
<comment type="caution">
    <text evidence="4">The sequence shown here is derived from an EMBL/GenBank/DDBJ whole genome shotgun (WGS) entry which is preliminary data.</text>
</comment>
<dbReference type="AlphaFoldDB" id="N8XM39"/>
<dbReference type="PATRIC" id="fig|1144672.3.peg.3853"/>
<evidence type="ECO:0000256" key="2">
    <source>
        <dbReference type="ARBA" id="ARBA00023163"/>
    </source>
</evidence>
<evidence type="ECO:0000256" key="1">
    <source>
        <dbReference type="ARBA" id="ARBA00023015"/>
    </source>
</evidence>
<name>N8XM39_9GAMM</name>
<gene>
    <name evidence="4" type="ORF">F966_03989</name>
</gene>
<dbReference type="PROSITE" id="PS01124">
    <property type="entry name" value="HTH_ARAC_FAMILY_2"/>
    <property type="match status" value="1"/>
</dbReference>
<reference evidence="4 5" key="1">
    <citation type="submission" date="2013-02" db="EMBL/GenBank/DDBJ databases">
        <title>The Genome Sequence of Acinetobacter sp. CIP 56.2.</title>
        <authorList>
            <consortium name="The Broad Institute Genome Sequencing Platform"/>
            <consortium name="The Broad Institute Genome Sequencing Center for Infectious Disease"/>
            <person name="Cerqueira G."/>
            <person name="Feldgarden M."/>
            <person name="Courvalin P."/>
            <person name="Perichon B."/>
            <person name="Grillot-Courvalin C."/>
            <person name="Clermont D."/>
            <person name="Rocha E."/>
            <person name="Yoon E.-J."/>
            <person name="Nemec A."/>
            <person name="Walker B."/>
            <person name="Young S.K."/>
            <person name="Zeng Q."/>
            <person name="Gargeya S."/>
            <person name="Fitzgerald M."/>
            <person name="Haas B."/>
            <person name="Abouelleil A."/>
            <person name="Alvarado L."/>
            <person name="Arachchi H.M."/>
            <person name="Berlin A.M."/>
            <person name="Chapman S.B."/>
            <person name="Dewar J."/>
            <person name="Goldberg J."/>
            <person name="Griggs A."/>
            <person name="Gujja S."/>
            <person name="Hansen M."/>
            <person name="Howarth C."/>
            <person name="Imamovic A."/>
            <person name="Larimer J."/>
            <person name="McCowan C."/>
            <person name="Murphy C."/>
            <person name="Neiman D."/>
            <person name="Pearson M."/>
            <person name="Priest M."/>
            <person name="Roberts A."/>
            <person name="Saif S."/>
            <person name="Shea T."/>
            <person name="Sisk P."/>
            <person name="Sykes S."/>
            <person name="Wortman J."/>
            <person name="Nusbaum C."/>
            <person name="Birren B."/>
        </authorList>
    </citation>
    <scope>NUCLEOTIDE SEQUENCE [LARGE SCALE GENOMIC DNA]</scope>
    <source>
        <strain evidence="4 5">CIP 56.2</strain>
    </source>
</reference>
<protein>
    <recommendedName>
        <fullName evidence="3">HTH araC/xylS-type domain-containing protein</fullName>
    </recommendedName>
</protein>
<dbReference type="EMBL" id="APPH01000020">
    <property type="protein sequence ID" value="ENV08125.1"/>
    <property type="molecule type" value="Genomic_DNA"/>
</dbReference>
<dbReference type="GO" id="GO:0003700">
    <property type="term" value="F:DNA-binding transcription factor activity"/>
    <property type="evidence" value="ECO:0007669"/>
    <property type="project" value="InterPro"/>
</dbReference>
<evidence type="ECO:0000259" key="3">
    <source>
        <dbReference type="PROSITE" id="PS01124"/>
    </source>
</evidence>
<dbReference type="PANTHER" id="PTHR43436">
    <property type="entry name" value="ARAC-FAMILY TRANSCRIPTIONAL REGULATOR"/>
    <property type="match status" value="1"/>
</dbReference>
<proteinExistence type="predicted"/>
<dbReference type="Proteomes" id="UP000013209">
    <property type="component" value="Unassembled WGS sequence"/>
</dbReference>
<dbReference type="STRING" id="1144672.F966_03989"/>
<accession>N8XM39</accession>
<evidence type="ECO:0000313" key="4">
    <source>
        <dbReference type="EMBL" id="ENV08125.1"/>
    </source>
</evidence>
<keyword evidence="2" id="KW-0804">Transcription</keyword>
<dbReference type="GO" id="GO:0043565">
    <property type="term" value="F:sequence-specific DNA binding"/>
    <property type="evidence" value="ECO:0007669"/>
    <property type="project" value="InterPro"/>
</dbReference>
<evidence type="ECO:0000313" key="5">
    <source>
        <dbReference type="Proteomes" id="UP000013209"/>
    </source>
</evidence>
<dbReference type="InterPro" id="IPR009057">
    <property type="entry name" value="Homeodomain-like_sf"/>
</dbReference>